<dbReference type="CDD" id="cd06261">
    <property type="entry name" value="TM_PBP2"/>
    <property type="match status" value="1"/>
</dbReference>
<keyword evidence="9" id="KW-0547">Nucleotide-binding</keyword>
<feature type="transmembrane region" description="Helical" evidence="7">
    <location>
        <begin position="296"/>
        <end position="317"/>
    </location>
</feature>
<evidence type="ECO:0000256" key="7">
    <source>
        <dbReference type="RuleBase" id="RU363032"/>
    </source>
</evidence>
<dbReference type="Gene3D" id="1.10.3720.10">
    <property type="entry name" value="MetI-like"/>
    <property type="match status" value="1"/>
</dbReference>
<dbReference type="SUPFAM" id="SSF161098">
    <property type="entry name" value="MetI-like"/>
    <property type="match status" value="1"/>
</dbReference>
<comment type="similarity">
    <text evidence="7">Belongs to the binding-protein-dependent transport system permease family.</text>
</comment>
<evidence type="ECO:0000313" key="10">
    <source>
        <dbReference type="Proteomes" id="UP000249890"/>
    </source>
</evidence>
<keyword evidence="5 7" id="KW-1133">Transmembrane helix</keyword>
<dbReference type="InterPro" id="IPR035906">
    <property type="entry name" value="MetI-like_sf"/>
</dbReference>
<evidence type="ECO:0000256" key="3">
    <source>
        <dbReference type="ARBA" id="ARBA00022475"/>
    </source>
</evidence>
<feature type="domain" description="ABC transmembrane type-1" evidence="8">
    <location>
        <begin position="102"/>
        <end position="317"/>
    </location>
</feature>
<gene>
    <name evidence="9" type="ORF">B9T62_26100</name>
</gene>
<keyword evidence="4 7" id="KW-0812">Transmembrane</keyword>
<dbReference type="PROSITE" id="PS50928">
    <property type="entry name" value="ABC_TM1"/>
    <property type="match status" value="1"/>
</dbReference>
<dbReference type="EMBL" id="CP021780">
    <property type="protein sequence ID" value="ASA23951.1"/>
    <property type="molecule type" value="Genomic_DNA"/>
</dbReference>
<feature type="transmembrane region" description="Helical" evidence="7">
    <location>
        <begin position="106"/>
        <end position="130"/>
    </location>
</feature>
<dbReference type="KEGG" id="pdh:B9T62_26100"/>
<evidence type="ECO:0000313" key="9">
    <source>
        <dbReference type="EMBL" id="ASA23951.1"/>
    </source>
</evidence>
<comment type="subcellular location">
    <subcellularLocation>
        <location evidence="1 7">Cell membrane</location>
        <topology evidence="1 7">Multi-pass membrane protein</topology>
    </subcellularLocation>
</comment>
<name>A0A2Z2KT90_9BACL</name>
<keyword evidence="6 7" id="KW-0472">Membrane</keyword>
<dbReference type="Pfam" id="PF00528">
    <property type="entry name" value="BPD_transp_1"/>
    <property type="match status" value="1"/>
</dbReference>
<keyword evidence="3" id="KW-1003">Cell membrane</keyword>
<evidence type="ECO:0000256" key="2">
    <source>
        <dbReference type="ARBA" id="ARBA00022448"/>
    </source>
</evidence>
<dbReference type="GO" id="GO:0005524">
    <property type="term" value="F:ATP binding"/>
    <property type="evidence" value="ECO:0007669"/>
    <property type="project" value="UniProtKB-KW"/>
</dbReference>
<dbReference type="Proteomes" id="UP000249890">
    <property type="component" value="Chromosome"/>
</dbReference>
<accession>A0A2Z2KT90</accession>
<feature type="transmembrane region" description="Helical" evidence="7">
    <location>
        <begin position="191"/>
        <end position="215"/>
    </location>
</feature>
<dbReference type="InterPro" id="IPR000515">
    <property type="entry name" value="MetI-like"/>
</dbReference>
<evidence type="ECO:0000256" key="1">
    <source>
        <dbReference type="ARBA" id="ARBA00004651"/>
    </source>
</evidence>
<reference evidence="9 10" key="1">
    <citation type="submission" date="2017-06" db="EMBL/GenBank/DDBJ databases">
        <title>Complete genome sequence of Paenibacillus donghaensis KCTC 13049T isolated from East Sea sediment, South Korea.</title>
        <authorList>
            <person name="Jung B.K."/>
            <person name="Hong S.-J."/>
            <person name="Shin J.-H."/>
        </authorList>
    </citation>
    <scope>NUCLEOTIDE SEQUENCE [LARGE SCALE GENOMIC DNA]</scope>
    <source>
        <strain evidence="9 10">KCTC 13049</strain>
    </source>
</reference>
<dbReference type="GO" id="GO:0055085">
    <property type="term" value="P:transmembrane transport"/>
    <property type="evidence" value="ECO:0007669"/>
    <property type="project" value="InterPro"/>
</dbReference>
<dbReference type="AlphaFoldDB" id="A0A2Z2KT90"/>
<dbReference type="PANTHER" id="PTHR30193:SF44">
    <property type="entry name" value="LACTOSE TRANSPORT SYSTEM PERMEASE PROTEIN LACF"/>
    <property type="match status" value="1"/>
</dbReference>
<feature type="transmembrane region" description="Helical" evidence="7">
    <location>
        <begin position="142"/>
        <end position="162"/>
    </location>
</feature>
<sequence>MARRTFEAGGENLKVGSASKTNYAPLLEKKQGIGYYLRRDWQLYLLVLFPLAFVIVFKYLPMTGLVIAFKDYKIARGFWGSEWVGFEVFRDLFSKPDFARAVRNTLLLNVLDLCFSFTMPIVLALLLNEVKSVKFKRVNQTLLYLPHFLSWVIIGAIAYQLLSEGGGVVNNLIELMGGNRIRFLQEDNNWLISYLAIGVWQSMGWGTIIYLAAMSGINPEMYEAATVDGAGRWRKVWSITVPSIRATIVTLLIMALGKVMDGSFERIYSLQNKATTEFTTTIPVLVYRWGIESGNFSRATAIGLFQSVIGIILVIMADRVAKKLGEDGIL</sequence>
<evidence type="ECO:0000256" key="4">
    <source>
        <dbReference type="ARBA" id="ARBA00022692"/>
    </source>
</evidence>
<keyword evidence="2 7" id="KW-0813">Transport</keyword>
<keyword evidence="9" id="KW-0067">ATP-binding</keyword>
<dbReference type="InterPro" id="IPR051393">
    <property type="entry name" value="ABC_transporter_permease"/>
</dbReference>
<evidence type="ECO:0000256" key="6">
    <source>
        <dbReference type="ARBA" id="ARBA00023136"/>
    </source>
</evidence>
<protein>
    <submittedName>
        <fullName evidence="9">Polysaccharide ABC transporter ATP-binding protein</fullName>
    </submittedName>
</protein>
<organism evidence="9 10">
    <name type="scientific">Paenibacillus donghaensis</name>
    <dbReference type="NCBI Taxonomy" id="414771"/>
    <lineage>
        <taxon>Bacteria</taxon>
        <taxon>Bacillati</taxon>
        <taxon>Bacillota</taxon>
        <taxon>Bacilli</taxon>
        <taxon>Bacillales</taxon>
        <taxon>Paenibacillaceae</taxon>
        <taxon>Paenibacillus</taxon>
    </lineage>
</organism>
<dbReference type="GO" id="GO:0005886">
    <property type="term" value="C:plasma membrane"/>
    <property type="evidence" value="ECO:0007669"/>
    <property type="project" value="UniProtKB-SubCell"/>
</dbReference>
<feature type="transmembrane region" description="Helical" evidence="7">
    <location>
        <begin position="43"/>
        <end position="69"/>
    </location>
</feature>
<proteinExistence type="inferred from homology"/>
<dbReference type="PANTHER" id="PTHR30193">
    <property type="entry name" value="ABC TRANSPORTER PERMEASE PROTEIN"/>
    <property type="match status" value="1"/>
</dbReference>
<evidence type="ECO:0000259" key="8">
    <source>
        <dbReference type="PROSITE" id="PS50928"/>
    </source>
</evidence>
<keyword evidence="10" id="KW-1185">Reference proteome</keyword>
<evidence type="ECO:0000256" key="5">
    <source>
        <dbReference type="ARBA" id="ARBA00022989"/>
    </source>
</evidence>